<accession>A0ABV2QLZ1</accession>
<comment type="caution">
    <text evidence="9">The sequence shown here is derived from an EMBL/GenBank/DDBJ whole genome shotgun (WGS) entry which is preliminary data.</text>
</comment>
<gene>
    <name evidence="5" type="primary">rimM</name>
    <name evidence="9" type="ORF">ABIE21_001571</name>
</gene>
<evidence type="ECO:0000313" key="9">
    <source>
        <dbReference type="EMBL" id="MET4582081.1"/>
    </source>
</evidence>
<dbReference type="InterPro" id="IPR011961">
    <property type="entry name" value="RimM"/>
</dbReference>
<evidence type="ECO:0000256" key="6">
    <source>
        <dbReference type="SAM" id="MobiDB-lite"/>
    </source>
</evidence>
<dbReference type="Pfam" id="PF01782">
    <property type="entry name" value="RimM"/>
    <property type="match status" value="1"/>
</dbReference>
<dbReference type="Pfam" id="PF24986">
    <property type="entry name" value="PRC_RimM"/>
    <property type="match status" value="1"/>
</dbReference>
<dbReference type="InterPro" id="IPR009000">
    <property type="entry name" value="Transl_B-barrel_sf"/>
</dbReference>
<keyword evidence="4 5" id="KW-0143">Chaperone</keyword>
<evidence type="ECO:0000256" key="1">
    <source>
        <dbReference type="ARBA" id="ARBA00022490"/>
    </source>
</evidence>
<sequence>MAAAQAGKSQLRIGRLTKAHGLKGGIKVEMFTDDPDGRFTPGAVFTLQVPDSSAWHNKTIELIELKWYNSHAVAFFKDVPDRSVAETLIKAILWVDHDLAEVPEEEDAWFDHQLLGLSVMRDGVKVGSVTAIDHFPAQDLLTVKTETGDVLVPFVKAIVSAVDVKAGTLTVTPPVGLFEELPDDEQPGAEKLVEYIEPSDDDAPSAAASDSDEKPAT</sequence>
<feature type="region of interest" description="Disordered" evidence="6">
    <location>
        <begin position="195"/>
        <end position="217"/>
    </location>
</feature>
<feature type="domain" description="RimM N-terminal" evidence="7">
    <location>
        <begin position="13"/>
        <end position="98"/>
    </location>
</feature>
<dbReference type="Proteomes" id="UP001549257">
    <property type="component" value="Unassembled WGS sequence"/>
</dbReference>
<keyword evidence="1 5" id="KW-0963">Cytoplasm</keyword>
<comment type="subcellular location">
    <subcellularLocation>
        <location evidence="5">Cytoplasm</location>
    </subcellularLocation>
</comment>
<dbReference type="Gene3D" id="2.40.30.60">
    <property type="entry name" value="RimM"/>
    <property type="match status" value="1"/>
</dbReference>
<name>A0ABV2QLZ1_9MICO</name>
<feature type="domain" description="Ribosome maturation factor RimM PRC barrel" evidence="8">
    <location>
        <begin position="112"/>
        <end position="177"/>
    </location>
</feature>
<dbReference type="InterPro" id="IPR056792">
    <property type="entry name" value="PRC_RimM"/>
</dbReference>
<comment type="similarity">
    <text evidence="5">Belongs to the RimM family.</text>
</comment>
<comment type="subunit">
    <text evidence="5">Binds ribosomal protein uS19.</text>
</comment>
<evidence type="ECO:0000256" key="5">
    <source>
        <dbReference type="HAMAP-Rule" id="MF_00014"/>
    </source>
</evidence>
<dbReference type="NCBIfam" id="TIGR02273">
    <property type="entry name" value="16S_RimM"/>
    <property type="match status" value="1"/>
</dbReference>
<comment type="function">
    <text evidence="5">An accessory protein needed during the final step in the assembly of 30S ribosomal subunit, possibly for assembly of the head region. Essential for efficient processing of 16S rRNA. May be needed both before and after RbfA during the maturation of 16S rRNA. It has affinity for free ribosomal 30S subunits but not for 70S ribosomes.</text>
</comment>
<dbReference type="HAMAP" id="MF_00014">
    <property type="entry name" value="Ribosome_mat_RimM"/>
    <property type="match status" value="1"/>
</dbReference>
<dbReference type="PANTHER" id="PTHR33692">
    <property type="entry name" value="RIBOSOME MATURATION FACTOR RIMM"/>
    <property type="match status" value="1"/>
</dbReference>
<dbReference type="PANTHER" id="PTHR33692:SF1">
    <property type="entry name" value="RIBOSOME MATURATION FACTOR RIMM"/>
    <property type="match status" value="1"/>
</dbReference>
<proteinExistence type="inferred from homology"/>
<organism evidence="9 10">
    <name type="scientific">Conyzicola nivalis</name>
    <dbReference type="NCBI Taxonomy" id="1477021"/>
    <lineage>
        <taxon>Bacteria</taxon>
        <taxon>Bacillati</taxon>
        <taxon>Actinomycetota</taxon>
        <taxon>Actinomycetes</taxon>
        <taxon>Micrococcales</taxon>
        <taxon>Microbacteriaceae</taxon>
        <taxon>Conyzicola</taxon>
    </lineage>
</organism>
<dbReference type="InterPro" id="IPR002676">
    <property type="entry name" value="RimM_N"/>
</dbReference>
<dbReference type="InterPro" id="IPR011033">
    <property type="entry name" value="PRC_barrel-like_sf"/>
</dbReference>
<dbReference type="SUPFAM" id="SSF50447">
    <property type="entry name" value="Translation proteins"/>
    <property type="match status" value="1"/>
</dbReference>
<keyword evidence="3 5" id="KW-0698">rRNA processing</keyword>
<evidence type="ECO:0000259" key="7">
    <source>
        <dbReference type="Pfam" id="PF01782"/>
    </source>
</evidence>
<keyword evidence="10" id="KW-1185">Reference proteome</keyword>
<dbReference type="Gene3D" id="2.30.30.240">
    <property type="entry name" value="PRC-barrel domain"/>
    <property type="match status" value="1"/>
</dbReference>
<evidence type="ECO:0000256" key="3">
    <source>
        <dbReference type="ARBA" id="ARBA00022552"/>
    </source>
</evidence>
<evidence type="ECO:0000256" key="2">
    <source>
        <dbReference type="ARBA" id="ARBA00022517"/>
    </source>
</evidence>
<dbReference type="InterPro" id="IPR036976">
    <property type="entry name" value="RimM_N_sf"/>
</dbReference>
<evidence type="ECO:0000256" key="4">
    <source>
        <dbReference type="ARBA" id="ARBA00023186"/>
    </source>
</evidence>
<evidence type="ECO:0000259" key="8">
    <source>
        <dbReference type="Pfam" id="PF24986"/>
    </source>
</evidence>
<protein>
    <recommendedName>
        <fullName evidence="5">Ribosome maturation factor RimM</fullName>
    </recommendedName>
</protein>
<reference evidence="9 10" key="1">
    <citation type="submission" date="2024-06" db="EMBL/GenBank/DDBJ databases">
        <title>Sorghum-associated microbial communities from plants grown in Nebraska, USA.</title>
        <authorList>
            <person name="Schachtman D."/>
        </authorList>
    </citation>
    <scope>NUCLEOTIDE SEQUENCE [LARGE SCALE GENOMIC DNA]</scope>
    <source>
        <strain evidence="9 10">2857</strain>
    </source>
</reference>
<dbReference type="RefSeq" id="WP_354024231.1">
    <property type="nucleotide sequence ID" value="NZ_JBEPSJ010000001.1"/>
</dbReference>
<comment type="domain">
    <text evidence="5">The PRC barrel domain binds ribosomal protein uS19.</text>
</comment>
<evidence type="ECO:0000313" key="10">
    <source>
        <dbReference type="Proteomes" id="UP001549257"/>
    </source>
</evidence>
<keyword evidence="2 5" id="KW-0690">Ribosome biogenesis</keyword>
<dbReference type="SUPFAM" id="SSF50346">
    <property type="entry name" value="PRC-barrel domain"/>
    <property type="match status" value="1"/>
</dbReference>
<dbReference type="EMBL" id="JBEPSJ010000001">
    <property type="protein sequence ID" value="MET4582081.1"/>
    <property type="molecule type" value="Genomic_DNA"/>
</dbReference>